<keyword evidence="2" id="KW-1185">Reference proteome</keyword>
<evidence type="ECO:0000313" key="2">
    <source>
        <dbReference type="Proteomes" id="UP000192746"/>
    </source>
</evidence>
<sequence length="147" mass="17216">MKEKVFILLVMLILNSCSDDKENRELQNLSFNEFPQEWELVKITGSIPGYEITNDEIEMQEIYVFESDGSFSKTRIENQKETSFGGHYILSEDKKSIQLMYDESNPIIGNCSSDENIENLYIDEEDQFLLNNWWACDGPGLYYQRVK</sequence>
<protein>
    <recommendedName>
        <fullName evidence="3">Lipocalin-like domain-containing protein</fullName>
    </recommendedName>
</protein>
<dbReference type="AlphaFoldDB" id="A0A1Y1T7E4"/>
<organism evidence="1 2">
    <name type="scientific">Zunongwangia atlantica 22II14-10F7</name>
    <dbReference type="NCBI Taxonomy" id="1185767"/>
    <lineage>
        <taxon>Bacteria</taxon>
        <taxon>Pseudomonadati</taxon>
        <taxon>Bacteroidota</taxon>
        <taxon>Flavobacteriia</taxon>
        <taxon>Flavobacteriales</taxon>
        <taxon>Flavobacteriaceae</taxon>
        <taxon>Zunongwangia</taxon>
    </lineage>
</organism>
<dbReference type="RefSeq" id="WP_084841003.1">
    <property type="nucleotide sequence ID" value="NZ_ARYN01000005.1"/>
</dbReference>
<dbReference type="STRING" id="1185767.IIF7_07226"/>
<accession>A0A1Y1T7E4</accession>
<name>A0A1Y1T7E4_9FLAO</name>
<evidence type="ECO:0008006" key="3">
    <source>
        <dbReference type="Google" id="ProtNLM"/>
    </source>
</evidence>
<gene>
    <name evidence="1" type="ORF">IIF7_07226</name>
</gene>
<dbReference type="OrthoDB" id="882993at2"/>
<reference evidence="1 2" key="1">
    <citation type="submission" date="2013-04" db="EMBL/GenBank/DDBJ databases">
        <title>Zunongwangia sp. 22II14-10F7 Genome Sequencing.</title>
        <authorList>
            <person name="Lai Q."/>
            <person name="Shao Z."/>
        </authorList>
    </citation>
    <scope>NUCLEOTIDE SEQUENCE [LARGE SCALE GENOMIC DNA]</scope>
    <source>
        <strain evidence="1 2">22II14-10F7</strain>
    </source>
</reference>
<comment type="caution">
    <text evidence="1">The sequence shown here is derived from an EMBL/GenBank/DDBJ whole genome shotgun (WGS) entry which is preliminary data.</text>
</comment>
<dbReference type="Proteomes" id="UP000192746">
    <property type="component" value="Unassembled WGS sequence"/>
</dbReference>
<evidence type="ECO:0000313" key="1">
    <source>
        <dbReference type="EMBL" id="ORL46343.1"/>
    </source>
</evidence>
<dbReference type="EMBL" id="ARYN01000005">
    <property type="protein sequence ID" value="ORL46343.1"/>
    <property type="molecule type" value="Genomic_DNA"/>
</dbReference>
<proteinExistence type="predicted"/>